<evidence type="ECO:0000313" key="2">
    <source>
        <dbReference type="EMBL" id="KAK4515933.1"/>
    </source>
</evidence>
<protein>
    <submittedName>
        <fullName evidence="2">Histone H3.1</fullName>
    </submittedName>
</protein>
<comment type="caution">
    <text evidence="2">The sequence shown here is derived from an EMBL/GenBank/DDBJ whole genome shotgun (WGS) entry which is preliminary data.</text>
</comment>
<dbReference type="AlphaFoldDB" id="A0AAN7I092"/>
<sequence length="190" mass="21178">MAKSTSDNKDEQLPSKQQKKDQVHILPVSASSPSSSNTKSNAPNVSSPISITEVLASSSNTVSHAPYPIRHYRKKSVDLTSQFATSSTLSVYSRLSATWLSLPLNLRTCTRTWYVVCGYRALPKQPSSLGFSSFVPSLPEIPEEASEDESLDIGSERQVHSEDRVTVYSYDSIKNRSIDKKNNFYQRELK</sequence>
<dbReference type="RefSeq" id="XP_064682599.1">
    <property type="nucleotide sequence ID" value="XM_064830097.1"/>
</dbReference>
<accession>A0AAN7I092</accession>
<dbReference type="Proteomes" id="UP001304243">
    <property type="component" value="Unassembled WGS sequence"/>
</dbReference>
<reference evidence="2 3" key="1">
    <citation type="submission" date="2022-11" db="EMBL/GenBank/DDBJ databases">
        <title>Mucor velutinosus strain NIH1002 WGS.</title>
        <authorList>
            <person name="Subramanian P."/>
            <person name="Mullikin J.C."/>
            <person name="Segre J.A."/>
            <person name="Zelazny A.M."/>
        </authorList>
    </citation>
    <scope>NUCLEOTIDE SEQUENCE [LARGE SCALE GENOMIC DNA]</scope>
    <source>
        <strain evidence="2 3">NIH1002</strain>
    </source>
</reference>
<keyword evidence="3" id="KW-1185">Reference proteome</keyword>
<gene>
    <name evidence="2" type="primary">HHT1_4</name>
    <name evidence="2" type="ORF">ATC70_010893</name>
</gene>
<organism evidence="2 3">
    <name type="scientific">Mucor velutinosus</name>
    <dbReference type="NCBI Taxonomy" id="708070"/>
    <lineage>
        <taxon>Eukaryota</taxon>
        <taxon>Fungi</taxon>
        <taxon>Fungi incertae sedis</taxon>
        <taxon>Mucoromycota</taxon>
        <taxon>Mucoromycotina</taxon>
        <taxon>Mucoromycetes</taxon>
        <taxon>Mucorales</taxon>
        <taxon>Mucorineae</taxon>
        <taxon>Mucoraceae</taxon>
        <taxon>Mucor</taxon>
    </lineage>
</organism>
<name>A0AAN7I092_9FUNG</name>
<feature type="compositionally biased region" description="Low complexity" evidence="1">
    <location>
        <begin position="29"/>
        <end position="44"/>
    </location>
</feature>
<evidence type="ECO:0000256" key="1">
    <source>
        <dbReference type="SAM" id="MobiDB-lite"/>
    </source>
</evidence>
<dbReference type="EMBL" id="JASEJX010000014">
    <property type="protein sequence ID" value="KAK4515933.1"/>
    <property type="molecule type" value="Genomic_DNA"/>
</dbReference>
<feature type="region of interest" description="Disordered" evidence="1">
    <location>
        <begin position="1"/>
        <end position="45"/>
    </location>
</feature>
<evidence type="ECO:0000313" key="3">
    <source>
        <dbReference type="Proteomes" id="UP001304243"/>
    </source>
</evidence>
<proteinExistence type="predicted"/>
<dbReference type="GeneID" id="89954579"/>
<feature type="compositionally biased region" description="Basic and acidic residues" evidence="1">
    <location>
        <begin position="1"/>
        <end position="23"/>
    </location>
</feature>